<sequence>ADNVDVACYYTTKHSWRGKYKRLFAIGTKGITTYNPSTLEVTNQWPYSDFAGIIADTKSKNNNEFIISLRKTGKKHETMRFSTEYREDVITEALRYCNFFSETFHKVQKFNAMKHHWTDTRLPVVLEVGAGSLNQIEASTKAILSSYDYKNIEGFTEVSRVSGYPGGVAVIYCNARMHLFACQKADELIRACVNAAERNVGVVLKKRKEPITFDQFVNYRLGKFSDDEHITSLAEFPVQKITNRSIEPVRRTLCLSETCILERDPGTYCIPTLHPLSEIFSLIRSKTDPQRFSIEYKNGQSRHYTSTDRDSLLATLLDGVRASGNRDVCVKMTPTNLGQRLGPQRVFLDEDVESMHLKFLSQHPTGNFTDAVFRFNNCVQYRGLLWAVKQDGFFSENKEKMINTAINVLLEKEGDQEKISDQELEAQFHALRRLVASKAGFCAFTQLPRFRESLGMKVIKALQRNSDAVTHAAIDTLSTLLSPMHDNYDLRQEQLNKASLLSSKKFLEALLKQFEDRVFKGRGALVISAMLDFLTFALCAPHSETTEGKCFDQLLQLVADMGRCLFKLFQHPSMAIVKGAGLVMKAIIEEGDSETAAHMQELALAEGALPRHLHTAMFTMSADTRLLVNRQLSRHLLGLWVTGHPPAMGLLKRILPAGLLAKLDSDEEVPEGEQDLLHMRDNLKSAIIERLVSKQANVLLTHWRDTIGIEQVNKNQQKPIVLRKRRQRIKTEANWQLFYYNFTIDHAKPNLIWNHKTREELKTALENEMRAFHIDQELGRTTEIAWNHNEFEVQYECLADEIKIGDYFLRLLLEEEFEEELAIKRSYEFFNDLYHRFLLTPKTAMKCMCLQAMAIVYGKCWEDIGPFNDTKYIVGMLERCSDRLERDRLILFVEKLIKHKRNVKEVMDANGVRILVDLLSLAHLHTTRAHVPTQRNVIEATAEMLAGAGEKEWYFGNKEKERLGPYSFHEMKDFWEDGTLTAKSRCWAQGMDGWRHVHTIPQLKWVLMASGQAVLNPTDLSIVILNILIRICEYYPSRDANNAVIRPLPRVKRLLSEPICLPHCIQLLLTFDPILVEKVSILLLNVMLDNPSLSRIYLTGIFFFILMYTGSNVLPIGKFLQYLHLKQATRATEEASSDMLARSILGALFPEAMIHYLENYGAEKFSEIFLGEFDTPEAIWNSEMRRYMIEKIAAHIADFSPRLMSNVRAIYQYVPIPAISFPQLEEELFCNIYYLRHLCNETRFPDWEIKNPVSFLKDVLGAWKKEVEKKGPNMSYEEAYDTLRLPKDKAPFHESQIRKAYFRMAQKYHPDKNPEGRDIFEAVNKAYEFLCTKKRVVDGPDPHNLLLILKTQSILFRRFKEELAPYKYAGYPALIKTITMETGDENLFSKSEPLLPEATELAYHTVNCSALNAEELRRENGIEILQAALSRCVAMLSFSSKDDDVAVKVCTHVCRCYAVAAQFEECREKFMGDLRIVKDVCRILYFKNLPRLCSVATECVSAFAMDMALQTQLFKCGVLWHLLLYLFNYDFTLEEGGVTKSENTNQQEVANRLARLSIHALACLGGYLTPDTVNPLLHKSLCSLITPYLTKLIGQGKYAEKSHINYIQICLSRTIKLTHTQTQVLKVLNSNTENPYLMWDNGTRFELTEFLEQQQQNIVRTGECDPSFGADFVFSLHQKELIVGDIFVRIYNEQPTFSIEEPKIFCQKLLDYLLKTSELTCRFDTRLYVTCCITFPLLSQTKILSEENLKYGQFCLQALSNVIKNNPGYYFILTFGLRLCEPNVGLQYPMIFMQNNNKIHQLLFICVCIQLKQNTKLPVECIGHFQLLFGLLNPKYQADVQLMALEVLTVVTSNNMCVENIADCRVCTLLLLTLRGLSSAGATNVLNILHALASNGKVVKELLQQGAVLYLLNVFCNSTNPNLRQLTAELFSKLSADKLTGPKIRIHLSKFLPSIFVDAMQSSPEASVHMFEGNHENPELIWNDQTRETVCSTVKQITIDLYKEQTLKPTTPWNLPGNFSPVYQGADADELEVGGVYLRLFISQPGWVLRKPREFTVEIMNKFTKIISSPKLQGEILETVTQAVCSLFAMQPTLAEHIPSLGHLPIVFKHMTNKNDAIPNACISVIHVLSDNESCVQGFAETDCMKPLIAAMKMRPDKVGLACEALHRMFSKNISPQLMVQVVQSGLVAYLLQLLDDSGGMSSSKAQIVKSLKAMTTSLEYGEQIQEELNKSKTWAAYKDQMHDLFISNTSVAGYLTGKQYFAGYLTAAPTHSMPQSPPSVDDVTP</sequence>
<evidence type="ECO:0000313" key="3">
    <source>
        <dbReference type="Proteomes" id="UP000007875"/>
    </source>
</evidence>
<evidence type="ECO:0000313" key="2">
    <source>
        <dbReference type="Ensembl" id="ENSCSAVP00000012689.1"/>
    </source>
</evidence>
<dbReference type="InterPro" id="IPR044978">
    <property type="entry name" value="GRV2/DNAJC13"/>
</dbReference>
<dbReference type="GO" id="GO:2000641">
    <property type="term" value="P:regulation of early endosome to late endosome transport"/>
    <property type="evidence" value="ECO:0007669"/>
    <property type="project" value="InterPro"/>
</dbReference>
<dbReference type="PANTHER" id="PTHR36983">
    <property type="entry name" value="DNAJ HOMOLOG SUBFAMILY C MEMBER 13"/>
    <property type="match status" value="1"/>
</dbReference>
<dbReference type="InterPro" id="IPR016024">
    <property type="entry name" value="ARM-type_fold"/>
</dbReference>
<organism evidence="2 3">
    <name type="scientific">Ciona savignyi</name>
    <name type="common">Pacific transparent sea squirt</name>
    <dbReference type="NCBI Taxonomy" id="51511"/>
    <lineage>
        <taxon>Eukaryota</taxon>
        <taxon>Metazoa</taxon>
        <taxon>Chordata</taxon>
        <taxon>Tunicata</taxon>
        <taxon>Ascidiacea</taxon>
        <taxon>Phlebobranchia</taxon>
        <taxon>Cionidae</taxon>
        <taxon>Ciona</taxon>
    </lineage>
</organism>
<dbReference type="Pfam" id="PF19432">
    <property type="entry name" value="RME-8_N"/>
    <property type="match status" value="2"/>
</dbReference>
<dbReference type="GO" id="GO:0006898">
    <property type="term" value="P:receptor-mediated endocytosis"/>
    <property type="evidence" value="ECO:0007669"/>
    <property type="project" value="TreeGrafter"/>
</dbReference>
<dbReference type="Pfam" id="PF00226">
    <property type="entry name" value="DnaJ"/>
    <property type="match status" value="1"/>
</dbReference>
<dbReference type="PANTHER" id="PTHR36983:SF2">
    <property type="entry name" value="DNAJ HOMOLOG SUBFAMILY C MEMBER 13"/>
    <property type="match status" value="1"/>
</dbReference>
<keyword evidence="3" id="KW-1185">Reference proteome</keyword>
<dbReference type="GO" id="GO:0010008">
    <property type="term" value="C:endosome membrane"/>
    <property type="evidence" value="ECO:0007669"/>
    <property type="project" value="TreeGrafter"/>
</dbReference>
<dbReference type="InterPro" id="IPR025640">
    <property type="entry name" value="GYF_2"/>
</dbReference>
<reference evidence="2" key="2">
    <citation type="submission" date="2025-08" db="UniProtKB">
        <authorList>
            <consortium name="Ensembl"/>
        </authorList>
    </citation>
    <scope>IDENTIFICATION</scope>
</reference>
<dbReference type="Ensembl" id="ENSCSAVT00000012835.1">
    <property type="protein sequence ID" value="ENSCSAVP00000012689.1"/>
    <property type="gene ID" value="ENSCSAVG00000007447.1"/>
</dbReference>
<dbReference type="FunFam" id="1.10.287.110:FF:000007">
    <property type="entry name" value="DnaJ (Hsp40) homolog, subfamily C, member 13"/>
    <property type="match status" value="1"/>
</dbReference>
<dbReference type="GO" id="GO:0007032">
    <property type="term" value="P:endosome organization"/>
    <property type="evidence" value="ECO:0007669"/>
    <property type="project" value="InterPro"/>
</dbReference>
<accession>H2Z527</accession>
<dbReference type="OMA" id="PQTYSIC"/>
<name>H2Z527_CIOSA</name>
<dbReference type="Gene3D" id="1.25.10.10">
    <property type="entry name" value="Leucine-rich Repeat Variant"/>
    <property type="match status" value="1"/>
</dbReference>
<dbReference type="Gene3D" id="1.10.287.110">
    <property type="entry name" value="DnaJ domain"/>
    <property type="match status" value="1"/>
</dbReference>
<dbReference type="InParanoid" id="H2Z527"/>
<dbReference type="SMART" id="SM00271">
    <property type="entry name" value="DnaJ"/>
    <property type="match status" value="1"/>
</dbReference>
<dbReference type="SUPFAM" id="SSF46565">
    <property type="entry name" value="Chaperone J-domain"/>
    <property type="match status" value="1"/>
</dbReference>
<feature type="domain" description="J" evidence="1">
    <location>
        <begin position="1278"/>
        <end position="1335"/>
    </location>
</feature>
<dbReference type="InterPro" id="IPR045802">
    <property type="entry name" value="GRV2/DNAJC13_N"/>
</dbReference>
<dbReference type="InterPro" id="IPR011989">
    <property type="entry name" value="ARM-like"/>
</dbReference>
<reference evidence="2" key="3">
    <citation type="submission" date="2025-09" db="UniProtKB">
        <authorList>
            <consortium name="Ensembl"/>
        </authorList>
    </citation>
    <scope>IDENTIFICATION</scope>
</reference>
<dbReference type="SUPFAM" id="SSF48371">
    <property type="entry name" value="ARM repeat"/>
    <property type="match status" value="2"/>
</dbReference>
<protein>
    <recommendedName>
        <fullName evidence="1">J domain-containing protein</fullName>
    </recommendedName>
</protein>
<evidence type="ECO:0000259" key="1">
    <source>
        <dbReference type="PROSITE" id="PS50076"/>
    </source>
</evidence>
<dbReference type="eggNOG" id="KOG1789">
    <property type="taxonomic scope" value="Eukaryota"/>
</dbReference>
<dbReference type="GeneTree" id="ENSGT00390000017582"/>
<dbReference type="InterPro" id="IPR036869">
    <property type="entry name" value="J_dom_sf"/>
</dbReference>
<proteinExistence type="predicted"/>
<dbReference type="CDD" id="cd06257">
    <property type="entry name" value="DnaJ"/>
    <property type="match status" value="1"/>
</dbReference>
<dbReference type="Proteomes" id="UP000007875">
    <property type="component" value="Unassembled WGS sequence"/>
</dbReference>
<dbReference type="STRING" id="51511.ENSCSAVP00000012689"/>
<reference evidence="3" key="1">
    <citation type="submission" date="2003-08" db="EMBL/GenBank/DDBJ databases">
        <authorList>
            <person name="Birren B."/>
            <person name="Nusbaum C."/>
            <person name="Abebe A."/>
            <person name="Abouelleil A."/>
            <person name="Adekoya E."/>
            <person name="Ait-zahra M."/>
            <person name="Allen N."/>
            <person name="Allen T."/>
            <person name="An P."/>
            <person name="Anderson M."/>
            <person name="Anderson S."/>
            <person name="Arachchi H."/>
            <person name="Armbruster J."/>
            <person name="Bachantsang P."/>
            <person name="Baldwin J."/>
            <person name="Barry A."/>
            <person name="Bayul T."/>
            <person name="Blitshsteyn B."/>
            <person name="Bloom T."/>
            <person name="Blye J."/>
            <person name="Boguslavskiy L."/>
            <person name="Borowsky M."/>
            <person name="Boukhgalter B."/>
            <person name="Brunache A."/>
            <person name="Butler J."/>
            <person name="Calixte N."/>
            <person name="Calvo S."/>
            <person name="Camarata J."/>
            <person name="Campo K."/>
            <person name="Chang J."/>
            <person name="Cheshatsang Y."/>
            <person name="Citroen M."/>
            <person name="Collymore A."/>
            <person name="Considine T."/>
            <person name="Cook A."/>
            <person name="Cooke P."/>
            <person name="Corum B."/>
            <person name="Cuomo C."/>
            <person name="David R."/>
            <person name="Dawoe T."/>
            <person name="Degray S."/>
            <person name="Dodge S."/>
            <person name="Dooley K."/>
            <person name="Dorje P."/>
            <person name="Dorjee K."/>
            <person name="Dorris L."/>
            <person name="Duffey N."/>
            <person name="Dupes A."/>
            <person name="Elkins T."/>
            <person name="Engels R."/>
            <person name="Erickson J."/>
            <person name="Farina A."/>
            <person name="Faro S."/>
            <person name="Ferreira P."/>
            <person name="Fischer H."/>
            <person name="Fitzgerald M."/>
            <person name="Foley K."/>
            <person name="Gage D."/>
            <person name="Galagan J."/>
            <person name="Gearin G."/>
            <person name="Gnerre S."/>
            <person name="Gnirke A."/>
            <person name="Goyette A."/>
            <person name="Graham J."/>
            <person name="Grandbois E."/>
            <person name="Gyaltsen K."/>
            <person name="Hafez N."/>
            <person name="Hagopian D."/>
            <person name="Hagos B."/>
            <person name="Hall J."/>
            <person name="Hatcher B."/>
            <person name="Heller A."/>
            <person name="Higgins H."/>
            <person name="Honan T."/>
            <person name="Horn A."/>
            <person name="Houde N."/>
            <person name="Hughes L."/>
            <person name="Hulme W."/>
            <person name="Husby E."/>
            <person name="Iliev I."/>
            <person name="Jaffe D."/>
            <person name="Jones C."/>
            <person name="Kamal M."/>
            <person name="Kamat A."/>
            <person name="Kamvysselis M."/>
            <person name="Karlsson E."/>
            <person name="Kells C."/>
            <person name="Kieu A."/>
            <person name="Kisner P."/>
            <person name="Kodira C."/>
            <person name="Kulbokas E."/>
            <person name="Labutti K."/>
            <person name="Lama D."/>
            <person name="Landers T."/>
            <person name="Leger J."/>
            <person name="Levine S."/>
            <person name="Lewis D."/>
            <person name="Lewis T."/>
            <person name="Lindblad-toh K."/>
            <person name="Liu X."/>
            <person name="Lokyitsang T."/>
            <person name="Lokyitsang Y."/>
            <person name="Lucien O."/>
            <person name="Lui A."/>
            <person name="Ma L.J."/>
            <person name="Mabbitt R."/>
            <person name="Macdonald J."/>
            <person name="Maclean C."/>
            <person name="Major J."/>
            <person name="Manning J."/>
            <person name="Marabella R."/>
            <person name="Maru K."/>
            <person name="Matthews C."/>
            <person name="Mauceli E."/>
            <person name="Mccarthy M."/>
            <person name="Mcdonough S."/>
            <person name="Mcghee T."/>
            <person name="Meldrim J."/>
            <person name="Meneus L."/>
            <person name="Mesirov J."/>
            <person name="Mihalev A."/>
            <person name="Mihova T."/>
            <person name="Mikkelsen T."/>
            <person name="Mlenga V."/>
            <person name="Moru K."/>
            <person name="Mozes J."/>
            <person name="Mulrain L."/>
            <person name="Munson G."/>
            <person name="Naylor J."/>
            <person name="Newes C."/>
            <person name="Nguyen C."/>
            <person name="Nguyen N."/>
            <person name="Nguyen T."/>
            <person name="Nicol R."/>
            <person name="Nielsen C."/>
            <person name="Nizzari M."/>
            <person name="Norbu C."/>
            <person name="Norbu N."/>
            <person name="O'donnell P."/>
            <person name="Okoawo O."/>
            <person name="O'leary S."/>
            <person name="Omotosho B."/>
            <person name="O'neill K."/>
            <person name="Osman S."/>
            <person name="Parker S."/>
            <person name="Perrin D."/>
            <person name="Phunkhang P."/>
            <person name="Piqani B."/>
            <person name="Purcell S."/>
            <person name="Rachupka T."/>
            <person name="Ramasamy U."/>
            <person name="Rameau R."/>
            <person name="Ray V."/>
            <person name="Raymond C."/>
            <person name="Retta R."/>
            <person name="Richardson S."/>
            <person name="Rise C."/>
            <person name="Rodriguez J."/>
            <person name="Rogers J."/>
            <person name="Rogov P."/>
            <person name="Rutman M."/>
            <person name="Schupbach R."/>
            <person name="Seaman C."/>
            <person name="Settipalli S."/>
            <person name="Sharpe T."/>
            <person name="Sheridan J."/>
            <person name="Sherpa N."/>
            <person name="Shi J."/>
            <person name="Smirnov S."/>
            <person name="Smith C."/>
            <person name="Sougnez C."/>
            <person name="Spencer B."/>
            <person name="Stalker J."/>
            <person name="Stange-thomann N."/>
            <person name="Stavropoulos S."/>
            <person name="Stetson K."/>
            <person name="Stone C."/>
            <person name="Stone S."/>
            <person name="Stubbs M."/>
            <person name="Talamas J."/>
            <person name="Tchuinga P."/>
            <person name="Tenzing P."/>
            <person name="Tesfaye S."/>
            <person name="Theodore J."/>
            <person name="Thoulutsang Y."/>
            <person name="Topham K."/>
            <person name="Towey S."/>
            <person name="Tsamla T."/>
            <person name="Tsomo N."/>
            <person name="Vallee D."/>
            <person name="Vassiliev H."/>
            <person name="Venkataraman V."/>
            <person name="Vinson J."/>
            <person name="Vo A."/>
            <person name="Wade C."/>
            <person name="Wang S."/>
            <person name="Wangchuk T."/>
            <person name="Wangdi T."/>
            <person name="Whittaker C."/>
            <person name="Wilkinson J."/>
            <person name="Wu Y."/>
            <person name="Wyman D."/>
            <person name="Yadav S."/>
            <person name="Yang S."/>
            <person name="Yang X."/>
            <person name="Yeager S."/>
            <person name="Yee E."/>
            <person name="Young G."/>
            <person name="Zainoun J."/>
            <person name="Zembeck L."/>
            <person name="Zimmer A."/>
            <person name="Zody M."/>
            <person name="Lander E."/>
        </authorList>
    </citation>
    <scope>NUCLEOTIDE SEQUENCE [LARGE SCALE GENOMIC DNA]</scope>
</reference>
<dbReference type="PROSITE" id="PS50076">
    <property type="entry name" value="DNAJ_2"/>
    <property type="match status" value="1"/>
</dbReference>
<dbReference type="InterPro" id="IPR001623">
    <property type="entry name" value="DnaJ_domain"/>
</dbReference>
<dbReference type="Pfam" id="PF14237">
    <property type="entry name" value="GYF_2"/>
    <property type="match status" value="1"/>
</dbReference>